<dbReference type="Gene3D" id="2.60.120.10">
    <property type="entry name" value="Jelly Rolls"/>
    <property type="match status" value="1"/>
</dbReference>
<evidence type="ECO:0000256" key="3">
    <source>
        <dbReference type="ARBA" id="ARBA00022989"/>
    </source>
</evidence>
<dbReference type="SUPFAM" id="SSF51206">
    <property type="entry name" value="cAMP-binding domain-like"/>
    <property type="match status" value="1"/>
</dbReference>
<feature type="transmembrane region" description="Helical" evidence="6">
    <location>
        <begin position="81"/>
        <end position="103"/>
    </location>
</feature>
<dbReference type="OrthoDB" id="412775at2759"/>
<dbReference type="PANTHER" id="PTHR43310:SF2">
    <property type="entry name" value="SLC26A_SULP TRANSPORTER DOMAIN-CONTAINING PROTEIN"/>
    <property type="match status" value="1"/>
</dbReference>
<dbReference type="AlphaFoldDB" id="A0A812NTK3"/>
<gene>
    <name evidence="8" type="ORF">SNEC2469_LOCUS7818</name>
</gene>
<evidence type="ECO:0000256" key="6">
    <source>
        <dbReference type="SAM" id="Phobius"/>
    </source>
</evidence>
<dbReference type="Pfam" id="PF00916">
    <property type="entry name" value="Sulfate_transp"/>
    <property type="match status" value="1"/>
</dbReference>
<evidence type="ECO:0000256" key="4">
    <source>
        <dbReference type="ARBA" id="ARBA00023136"/>
    </source>
</evidence>
<feature type="transmembrane region" description="Helical" evidence="6">
    <location>
        <begin position="404"/>
        <end position="422"/>
    </location>
</feature>
<dbReference type="Proteomes" id="UP000601435">
    <property type="component" value="Unassembled WGS sequence"/>
</dbReference>
<keyword evidence="4 6" id="KW-0472">Membrane</keyword>
<feature type="transmembrane region" description="Helical" evidence="6">
    <location>
        <begin position="180"/>
        <end position="203"/>
    </location>
</feature>
<evidence type="ECO:0000256" key="1">
    <source>
        <dbReference type="ARBA" id="ARBA00004141"/>
    </source>
</evidence>
<dbReference type="PANTHER" id="PTHR43310">
    <property type="entry name" value="SULFATE TRANSPORTER YBAR-RELATED"/>
    <property type="match status" value="1"/>
</dbReference>
<evidence type="ECO:0000313" key="8">
    <source>
        <dbReference type="EMBL" id="CAE7313897.1"/>
    </source>
</evidence>
<feature type="transmembrane region" description="Helical" evidence="6">
    <location>
        <begin position="379"/>
        <end position="398"/>
    </location>
</feature>
<organism evidence="8 9">
    <name type="scientific">Symbiodinium necroappetens</name>
    <dbReference type="NCBI Taxonomy" id="1628268"/>
    <lineage>
        <taxon>Eukaryota</taxon>
        <taxon>Sar</taxon>
        <taxon>Alveolata</taxon>
        <taxon>Dinophyceae</taxon>
        <taxon>Suessiales</taxon>
        <taxon>Symbiodiniaceae</taxon>
        <taxon>Symbiodinium</taxon>
    </lineage>
</organism>
<dbReference type="InterPro" id="IPR052706">
    <property type="entry name" value="Membrane-Transporter-like"/>
</dbReference>
<feature type="transmembrane region" description="Helical" evidence="6">
    <location>
        <begin position="49"/>
        <end position="75"/>
    </location>
</feature>
<feature type="domain" description="Cyclic nucleotide-binding" evidence="7">
    <location>
        <begin position="651"/>
        <end position="758"/>
    </location>
</feature>
<dbReference type="InterPro" id="IPR014710">
    <property type="entry name" value="RmlC-like_jellyroll"/>
</dbReference>
<dbReference type="InterPro" id="IPR018490">
    <property type="entry name" value="cNMP-bd_dom_sf"/>
</dbReference>
<dbReference type="InterPro" id="IPR000595">
    <property type="entry name" value="cNMP-bd_dom"/>
</dbReference>
<dbReference type="PROSITE" id="PS50042">
    <property type="entry name" value="CNMP_BINDING_3"/>
    <property type="match status" value="1"/>
</dbReference>
<name>A0A812NTK3_9DINO</name>
<evidence type="ECO:0000259" key="7">
    <source>
        <dbReference type="PROSITE" id="PS50042"/>
    </source>
</evidence>
<dbReference type="InterPro" id="IPR011547">
    <property type="entry name" value="SLC26A/SulP_dom"/>
</dbReference>
<feature type="region of interest" description="Disordered" evidence="5">
    <location>
        <begin position="816"/>
        <end position="850"/>
    </location>
</feature>
<keyword evidence="2 6" id="KW-0812">Transmembrane</keyword>
<accession>A0A812NTK3</accession>
<feature type="transmembrane region" description="Helical" evidence="6">
    <location>
        <begin position="147"/>
        <end position="168"/>
    </location>
</feature>
<comment type="caution">
    <text evidence="8">The sequence shown here is derived from an EMBL/GenBank/DDBJ whole genome shotgun (WGS) entry which is preliminary data.</text>
</comment>
<evidence type="ECO:0000313" key="9">
    <source>
        <dbReference type="Proteomes" id="UP000601435"/>
    </source>
</evidence>
<keyword evidence="9" id="KW-1185">Reference proteome</keyword>
<sequence>MDRQETTGERYRKRQQQRSIMAVMDPYNPPASKKRADGGRLSLRDWKSWLSAFSAAVPLFLLSYSSCVSYAHLIVSGAYGYPIRAVVITSMHLFSSGLTGLILPMRSKCPLIIPSADISVTMFYQMIVMDIVKAAADDGTLSPEAVAATAMLALPVNTILMSLVFFLVGEQKATVVVSYLPYPVVAGFLGSIGLAIFVGAFAVLEDGLSGFSGIAQAAHDKPWPLFCAVGMALSSILLKYAGLPARVLAVAPTLTTMVVFWLCVAFSGLSLEEIRQDGWLFPAASFEPFWSIWTEQHPSQVVLHLLPPKLATFLGLGFVLILSLTLRIAGIEGSTGYMIGVDEEVKWTGIASGIAGCCGTVIGSHSPGLTTFNAEAGSTTLQAAVLTAVLQLALWLSGFPVMNLFPRFLLSGILMNLGLVMLQEWMWTARHKVGVLGLLVIYAQVASSAMYGLLPSVLVGVAVALVTAQVQLMKLHVLKYHVSRVSVKTNLHRSDRERRILKEYGELIECLGLEGFLAEGPMIKLSNYVRQYVECNKVLRFIVFDLQACQGCNVSAYALLAKLDKVLQNEGICAYYSSLEADMSCGLKSFGVPADRIFDSENGSHSSFMKALQCCEDLVLESVLQVEWQRQISNPIDITDSDDNLQEKIRHFLGLTPDQVRQLCQAGAWQQKNTGCRLSSQGVCEATVNIAVPGSSKVVETVDVGSNWGAAQEVSSSKAGFICGLESVLYDEPSRSTCRVQEPSKVLCIKRAEMQQLVASEPSIANCLGRITTRQFLRHSDVLLQALQLYEGGGWRGGHFDKHTAQVCLNMLGQDSKEDASPSRRIQNALPEKLGNLSSPTVPRKPRMTRIQRQGTIDAWALKWWEERNSSTVTLS</sequence>
<comment type="subcellular location">
    <subcellularLocation>
        <location evidence="1">Membrane</location>
        <topology evidence="1">Multi-pass membrane protein</topology>
    </subcellularLocation>
</comment>
<dbReference type="CDD" id="cd00038">
    <property type="entry name" value="CAP_ED"/>
    <property type="match status" value="1"/>
</dbReference>
<dbReference type="GO" id="GO:0016020">
    <property type="term" value="C:membrane"/>
    <property type="evidence" value="ECO:0007669"/>
    <property type="project" value="UniProtKB-SubCell"/>
</dbReference>
<feature type="transmembrane region" description="Helical" evidence="6">
    <location>
        <begin position="110"/>
        <end position="127"/>
    </location>
</feature>
<evidence type="ECO:0000256" key="5">
    <source>
        <dbReference type="SAM" id="MobiDB-lite"/>
    </source>
</evidence>
<protein>
    <recommendedName>
        <fullName evidence="7">Cyclic nucleotide-binding domain-containing protein</fullName>
    </recommendedName>
</protein>
<evidence type="ECO:0000256" key="2">
    <source>
        <dbReference type="ARBA" id="ARBA00022692"/>
    </source>
</evidence>
<dbReference type="EMBL" id="CAJNJA010013141">
    <property type="protein sequence ID" value="CAE7313897.1"/>
    <property type="molecule type" value="Genomic_DNA"/>
</dbReference>
<feature type="transmembrane region" description="Helical" evidence="6">
    <location>
        <begin position="310"/>
        <end position="329"/>
    </location>
</feature>
<reference evidence="8" key="1">
    <citation type="submission" date="2021-02" db="EMBL/GenBank/DDBJ databases">
        <authorList>
            <person name="Dougan E. K."/>
            <person name="Rhodes N."/>
            <person name="Thang M."/>
            <person name="Chan C."/>
        </authorList>
    </citation>
    <scope>NUCLEOTIDE SEQUENCE</scope>
</reference>
<feature type="transmembrane region" description="Helical" evidence="6">
    <location>
        <begin position="248"/>
        <end position="271"/>
    </location>
</feature>
<keyword evidence="3 6" id="KW-1133">Transmembrane helix</keyword>
<feature type="transmembrane region" description="Helical" evidence="6">
    <location>
        <begin position="457"/>
        <end position="478"/>
    </location>
</feature>
<proteinExistence type="predicted"/>